<evidence type="ECO:0000256" key="14">
    <source>
        <dbReference type="ARBA" id="ARBA00029440"/>
    </source>
</evidence>
<dbReference type="PROSITE" id="PS51278">
    <property type="entry name" value="GATASE_TYPE_2"/>
    <property type="match status" value="1"/>
</dbReference>
<dbReference type="InterPro" id="IPR017932">
    <property type="entry name" value="GATase_2_dom"/>
</dbReference>
<dbReference type="InterPro" id="IPR029055">
    <property type="entry name" value="Ntn_hydrolases_N"/>
</dbReference>
<evidence type="ECO:0000256" key="8">
    <source>
        <dbReference type="ARBA" id="ARBA00022962"/>
    </source>
</evidence>
<dbReference type="PANTHER" id="PTHR11938">
    <property type="entry name" value="FAD NADPH DEHYDROGENASE/OXIDOREDUCTASE"/>
    <property type="match status" value="1"/>
</dbReference>
<dbReference type="GO" id="GO:0019676">
    <property type="term" value="P:ammonia assimilation cycle"/>
    <property type="evidence" value="ECO:0007669"/>
    <property type="project" value="TreeGrafter"/>
</dbReference>
<comment type="similarity">
    <text evidence="3">Belongs to the glutamate synthase family.</text>
</comment>
<evidence type="ECO:0000256" key="6">
    <source>
        <dbReference type="ARBA" id="ARBA00022643"/>
    </source>
</evidence>
<dbReference type="AlphaFoldDB" id="X1ATY4"/>
<dbReference type="GO" id="GO:0006537">
    <property type="term" value="P:glutamate biosynthetic process"/>
    <property type="evidence" value="ECO:0007669"/>
    <property type="project" value="UniProtKB-KW"/>
</dbReference>
<keyword evidence="8" id="KW-0315">Glutamine amidotransferase</keyword>
<protein>
    <recommendedName>
        <fullName evidence="15">Glutamine amidotransferase type-2 domain-containing protein</fullName>
    </recommendedName>
</protein>
<comment type="pathway">
    <text evidence="14">Amino-acid biosynthesis.</text>
</comment>
<dbReference type="InterPro" id="IPR050711">
    <property type="entry name" value="ET-N_metabolism_enzyme"/>
</dbReference>
<evidence type="ECO:0000256" key="9">
    <source>
        <dbReference type="ARBA" id="ARBA00023002"/>
    </source>
</evidence>
<evidence type="ECO:0000256" key="3">
    <source>
        <dbReference type="ARBA" id="ARBA00009716"/>
    </source>
</evidence>
<comment type="cofactor">
    <cofactor evidence="2">
        <name>[3Fe-4S] cluster</name>
        <dbReference type="ChEBI" id="CHEBI:21137"/>
    </cofactor>
</comment>
<dbReference type="EMBL" id="BART01019451">
    <property type="protein sequence ID" value="GAG86349.1"/>
    <property type="molecule type" value="Genomic_DNA"/>
</dbReference>
<evidence type="ECO:0000256" key="1">
    <source>
        <dbReference type="ARBA" id="ARBA00001917"/>
    </source>
</evidence>
<dbReference type="GO" id="GO:0051538">
    <property type="term" value="F:3 iron, 4 sulfur cluster binding"/>
    <property type="evidence" value="ECO:0007669"/>
    <property type="project" value="UniProtKB-KW"/>
</dbReference>
<evidence type="ECO:0000256" key="2">
    <source>
        <dbReference type="ARBA" id="ARBA00001927"/>
    </source>
</evidence>
<evidence type="ECO:0000259" key="15">
    <source>
        <dbReference type="PROSITE" id="PS51278"/>
    </source>
</evidence>
<sequence length="180" mass="20182">MFNKIETLHDPVKDFRDSCGFALLAHMDGEKSHWLVQTTLESLARLTHRGAVAADGKSGDGCGILLQFPEPFLREVADEHGFNLAERFASGLVFFSPDKTLIERGKKILTQRLGRSALDVVGWREVPTCPEVVGEQALESMPAIYQVFVNAPAGWRPHDIERQLFAARRLAFEEEHQLPD</sequence>
<keyword evidence="5" id="KW-0285">Flavoprotein</keyword>
<dbReference type="Pfam" id="PF00310">
    <property type="entry name" value="GATase_2"/>
    <property type="match status" value="1"/>
</dbReference>
<dbReference type="GO" id="GO:0015930">
    <property type="term" value="F:glutamate synthase activity"/>
    <property type="evidence" value="ECO:0007669"/>
    <property type="project" value="TreeGrafter"/>
</dbReference>
<keyword evidence="10" id="KW-0408">Iron</keyword>
<feature type="domain" description="Glutamine amidotransferase type-2" evidence="15">
    <location>
        <begin position="19"/>
        <end position="180"/>
    </location>
</feature>
<evidence type="ECO:0000256" key="7">
    <source>
        <dbReference type="ARBA" id="ARBA00022723"/>
    </source>
</evidence>
<keyword evidence="11" id="KW-0411">Iron-sulfur</keyword>
<keyword evidence="6" id="KW-0288">FMN</keyword>
<accession>X1ATY4</accession>
<comment type="caution">
    <text evidence="16">The sequence shown here is derived from an EMBL/GenBank/DDBJ whole genome shotgun (WGS) entry which is preliminary data.</text>
</comment>
<keyword evidence="13" id="KW-0003">3Fe-4S</keyword>
<evidence type="ECO:0000313" key="16">
    <source>
        <dbReference type="EMBL" id="GAG86349.1"/>
    </source>
</evidence>
<feature type="non-terminal residue" evidence="16">
    <location>
        <position position="180"/>
    </location>
</feature>
<organism evidence="16">
    <name type="scientific">marine sediment metagenome</name>
    <dbReference type="NCBI Taxonomy" id="412755"/>
    <lineage>
        <taxon>unclassified sequences</taxon>
        <taxon>metagenomes</taxon>
        <taxon>ecological metagenomes</taxon>
    </lineage>
</organism>
<dbReference type="PANTHER" id="PTHR11938:SF148">
    <property type="entry name" value="GLUTAMATE SYNTHASE [NADPH] LARGE CHAIN"/>
    <property type="match status" value="1"/>
</dbReference>
<evidence type="ECO:0000256" key="13">
    <source>
        <dbReference type="ARBA" id="ARBA00023291"/>
    </source>
</evidence>
<evidence type="ECO:0000256" key="10">
    <source>
        <dbReference type="ARBA" id="ARBA00023004"/>
    </source>
</evidence>
<name>X1ATY4_9ZZZZ</name>
<dbReference type="Gene3D" id="3.60.20.10">
    <property type="entry name" value="Glutamine Phosphoribosylpyrophosphate, subunit 1, domain 1"/>
    <property type="match status" value="1"/>
</dbReference>
<keyword evidence="9" id="KW-0560">Oxidoreductase</keyword>
<reference evidence="16" key="1">
    <citation type="journal article" date="2014" name="Front. Microbiol.">
        <title>High frequency of phylogenetically diverse reductive dehalogenase-homologous genes in deep subseafloor sedimentary metagenomes.</title>
        <authorList>
            <person name="Kawai M."/>
            <person name="Futagami T."/>
            <person name="Toyoda A."/>
            <person name="Takaki Y."/>
            <person name="Nishi S."/>
            <person name="Hori S."/>
            <person name="Arai W."/>
            <person name="Tsubouchi T."/>
            <person name="Morono Y."/>
            <person name="Uchiyama I."/>
            <person name="Ito T."/>
            <person name="Fujiyama A."/>
            <person name="Inagaki F."/>
            <person name="Takami H."/>
        </authorList>
    </citation>
    <scope>NUCLEOTIDE SEQUENCE</scope>
    <source>
        <strain evidence="16">Expedition CK06-06</strain>
    </source>
</reference>
<gene>
    <name evidence="16" type="ORF">S01H4_36399</name>
</gene>
<evidence type="ECO:0000256" key="5">
    <source>
        <dbReference type="ARBA" id="ARBA00022630"/>
    </source>
</evidence>
<evidence type="ECO:0000256" key="11">
    <source>
        <dbReference type="ARBA" id="ARBA00023014"/>
    </source>
</evidence>
<proteinExistence type="inferred from homology"/>
<comment type="cofactor">
    <cofactor evidence="1">
        <name>FMN</name>
        <dbReference type="ChEBI" id="CHEBI:58210"/>
    </cofactor>
</comment>
<dbReference type="GO" id="GO:0046872">
    <property type="term" value="F:metal ion binding"/>
    <property type="evidence" value="ECO:0007669"/>
    <property type="project" value="UniProtKB-KW"/>
</dbReference>
<keyword evidence="12" id="KW-0314">Glutamate biosynthesis</keyword>
<evidence type="ECO:0000256" key="4">
    <source>
        <dbReference type="ARBA" id="ARBA00022605"/>
    </source>
</evidence>
<evidence type="ECO:0000256" key="12">
    <source>
        <dbReference type="ARBA" id="ARBA00023164"/>
    </source>
</evidence>
<dbReference type="SUPFAM" id="SSF56235">
    <property type="entry name" value="N-terminal nucleophile aminohydrolases (Ntn hydrolases)"/>
    <property type="match status" value="1"/>
</dbReference>
<keyword evidence="4" id="KW-0028">Amino-acid biosynthesis</keyword>
<keyword evidence="7" id="KW-0479">Metal-binding</keyword>